<evidence type="ECO:0000256" key="1">
    <source>
        <dbReference type="SAM" id="MobiDB-lite"/>
    </source>
</evidence>
<evidence type="ECO:0000313" key="3">
    <source>
        <dbReference type="Proteomes" id="UP000003835"/>
    </source>
</evidence>
<keyword evidence="3" id="KW-1185">Reference proteome</keyword>
<dbReference type="HOGENOM" id="CLU_2715407_0_0_3"/>
<dbReference type="EMBL" id="DS989842">
    <property type="protein sequence ID" value="EDX77932.1"/>
    <property type="molecule type" value="Genomic_DNA"/>
</dbReference>
<dbReference type="AlphaFoldDB" id="B4VIQ2"/>
<sequence length="72" mass="7678">MSRVICLCRGEAFCILVNLSSTPLPQPLSHAGERGAGRGFPFSPRREKGLGDEGENAGMLSVKPAPTYPTFT</sequence>
<dbReference type="Proteomes" id="UP000003835">
    <property type="component" value="Unassembled WGS sequence"/>
</dbReference>
<reference evidence="2 3" key="1">
    <citation type="submission" date="2008-07" db="EMBL/GenBank/DDBJ databases">
        <authorList>
            <person name="Tandeau de Marsac N."/>
            <person name="Ferriera S."/>
            <person name="Johnson J."/>
            <person name="Kravitz S."/>
            <person name="Beeson K."/>
            <person name="Sutton G."/>
            <person name="Rogers Y.-H."/>
            <person name="Friedman R."/>
            <person name="Frazier M."/>
            <person name="Venter J.C."/>
        </authorList>
    </citation>
    <scope>NUCLEOTIDE SEQUENCE [LARGE SCALE GENOMIC DNA]</scope>
    <source>
        <strain evidence="2 3">PCC 7420</strain>
    </source>
</reference>
<name>B4VIQ2_9CYAN</name>
<feature type="region of interest" description="Disordered" evidence="1">
    <location>
        <begin position="28"/>
        <end position="72"/>
    </location>
</feature>
<protein>
    <submittedName>
        <fullName evidence="2">Uncharacterized protein</fullName>
    </submittedName>
</protein>
<organism evidence="2 3">
    <name type="scientific">Coleofasciculus chthonoplastes PCC 7420</name>
    <dbReference type="NCBI Taxonomy" id="118168"/>
    <lineage>
        <taxon>Bacteria</taxon>
        <taxon>Bacillati</taxon>
        <taxon>Cyanobacteriota</taxon>
        <taxon>Cyanophyceae</taxon>
        <taxon>Coleofasciculales</taxon>
        <taxon>Coleofasciculaceae</taxon>
        <taxon>Coleofasciculus</taxon>
    </lineage>
</organism>
<gene>
    <name evidence="2" type="ORF">MC7420_7670</name>
</gene>
<accession>B4VIQ2</accession>
<dbReference type="STRING" id="118168.MC7420_7670"/>
<proteinExistence type="predicted"/>
<evidence type="ECO:0000313" key="2">
    <source>
        <dbReference type="EMBL" id="EDX77932.1"/>
    </source>
</evidence>